<dbReference type="OrthoDB" id="5955962at2"/>
<keyword evidence="1" id="KW-0812">Transmembrane</keyword>
<dbReference type="AlphaFoldDB" id="A0A2K1Q3V7"/>
<keyword evidence="1" id="KW-1133">Transmembrane helix</keyword>
<evidence type="ECO:0000256" key="1">
    <source>
        <dbReference type="SAM" id="Phobius"/>
    </source>
</evidence>
<sequence>MRQVFTSRRLENAEGVAKMLEDAGIEVRILNGRSYKGTHRHAFSYRENPRGQTPQPEVWVVRTDQLPQARKVLHEAGLLDRANSPESAPLTFNSRNAAPVAGKSSAQRANRLRIVLLILCAAVAAWTFFFRH</sequence>
<evidence type="ECO:0000313" key="2">
    <source>
        <dbReference type="EMBL" id="PNS09725.1"/>
    </source>
</evidence>
<proteinExistence type="predicted"/>
<dbReference type="EMBL" id="NPZB01000001">
    <property type="protein sequence ID" value="PNS09725.1"/>
    <property type="molecule type" value="Genomic_DNA"/>
</dbReference>
<reference evidence="2 3" key="1">
    <citation type="submission" date="2017-08" db="EMBL/GenBank/DDBJ databases">
        <title>Lysobacter sylvestris genome.</title>
        <authorList>
            <person name="Zhang D.-C."/>
            <person name="Albuquerque L."/>
            <person name="Franca L."/>
            <person name="Froufe H.J.C."/>
            <person name="Barroso C."/>
            <person name="Egas C."/>
            <person name="Da Costa M."/>
            <person name="Margesin R."/>
        </authorList>
    </citation>
    <scope>NUCLEOTIDE SEQUENCE [LARGE SCALE GENOMIC DNA]</scope>
    <source>
        <strain evidence="2 3">AM20-91</strain>
    </source>
</reference>
<feature type="transmembrane region" description="Helical" evidence="1">
    <location>
        <begin position="112"/>
        <end position="130"/>
    </location>
</feature>
<protein>
    <recommendedName>
        <fullName evidence="4">DUF2007 domain-containing protein</fullName>
    </recommendedName>
</protein>
<evidence type="ECO:0008006" key="4">
    <source>
        <dbReference type="Google" id="ProtNLM"/>
    </source>
</evidence>
<dbReference type="RefSeq" id="WP_103074743.1">
    <property type="nucleotide sequence ID" value="NZ_NPZB01000001.1"/>
</dbReference>
<keyword evidence="3" id="KW-1185">Reference proteome</keyword>
<gene>
    <name evidence="2" type="ORF">Lysil_1354</name>
</gene>
<name>A0A2K1Q3V7_9GAMM</name>
<organism evidence="2 3">
    <name type="scientific">Solilutibacter silvestris</name>
    <dbReference type="NCBI Taxonomy" id="1645665"/>
    <lineage>
        <taxon>Bacteria</taxon>
        <taxon>Pseudomonadati</taxon>
        <taxon>Pseudomonadota</taxon>
        <taxon>Gammaproteobacteria</taxon>
        <taxon>Lysobacterales</taxon>
        <taxon>Lysobacteraceae</taxon>
        <taxon>Solilutibacter</taxon>
    </lineage>
</organism>
<evidence type="ECO:0000313" key="3">
    <source>
        <dbReference type="Proteomes" id="UP000236220"/>
    </source>
</evidence>
<accession>A0A2K1Q3V7</accession>
<dbReference type="Proteomes" id="UP000236220">
    <property type="component" value="Unassembled WGS sequence"/>
</dbReference>
<comment type="caution">
    <text evidence="2">The sequence shown here is derived from an EMBL/GenBank/DDBJ whole genome shotgun (WGS) entry which is preliminary data.</text>
</comment>
<keyword evidence="1" id="KW-0472">Membrane</keyword>